<dbReference type="GO" id="GO:0000160">
    <property type="term" value="P:phosphorelay signal transduction system"/>
    <property type="evidence" value="ECO:0007669"/>
    <property type="project" value="InterPro"/>
</dbReference>
<gene>
    <name evidence="4" type="ORF">G3T16_18270</name>
</gene>
<dbReference type="PROSITE" id="PS50883">
    <property type="entry name" value="EAL"/>
    <property type="match status" value="1"/>
</dbReference>
<dbReference type="Pfam" id="PF00563">
    <property type="entry name" value="EAL"/>
    <property type="match status" value="1"/>
</dbReference>
<sequence length="403" mass="44216">MAPDSQARRLLTLDDDADVNVTVCLIAQQIGFEARSTTEPAEFFRLLACWSPSHIIVDLVMPNIDGIEIIKRLPDYNTPAALIITSGLGSRVVEAAARAATESGLEVAGLLPKPFTPADLRQLLAAPSSVRISHSQNVPVADDSEEQFAITEQVLAQALRERQFTVFYQPKLCCTTGHLVGLECLARWQHPTQGMLFPDRFIPLAEGSGLIAQLTEQIFVQALEWFAAHCHGQNLQIALNLSAKTLSSPEFPDWVAQQCTRLGVAPQQVVLEVTETSSMENPVATLQILTQFRIKGFSLSIDDFGIGYSSLIQLARLPFSELKIDKMFVISAPYSEESQKIVSAVISLGRALNLSVTAEGVEDAWTLQYLKDAGCDYAQGFLFSRPVDGEAFLAWKHSREPTV</sequence>
<dbReference type="InterPro" id="IPR050706">
    <property type="entry name" value="Cyclic-di-GMP_PDE-like"/>
</dbReference>
<protein>
    <submittedName>
        <fullName evidence="4">EAL domain-containing response regulator</fullName>
    </submittedName>
</protein>
<dbReference type="SMART" id="SM00448">
    <property type="entry name" value="REC"/>
    <property type="match status" value="1"/>
</dbReference>
<dbReference type="Proteomes" id="UP000477680">
    <property type="component" value="Chromosome"/>
</dbReference>
<dbReference type="KEGG" id="kim:G3T16_18270"/>
<organism evidence="4 5">
    <name type="scientific">Kineobactrum salinum</name>
    <dbReference type="NCBI Taxonomy" id="2708301"/>
    <lineage>
        <taxon>Bacteria</taxon>
        <taxon>Pseudomonadati</taxon>
        <taxon>Pseudomonadota</taxon>
        <taxon>Gammaproteobacteria</taxon>
        <taxon>Cellvibrionales</taxon>
        <taxon>Halieaceae</taxon>
        <taxon>Kineobactrum</taxon>
    </lineage>
</organism>
<dbReference type="GO" id="GO:0071111">
    <property type="term" value="F:cyclic-guanylate-specific phosphodiesterase activity"/>
    <property type="evidence" value="ECO:0007669"/>
    <property type="project" value="InterPro"/>
</dbReference>
<dbReference type="RefSeq" id="WP_163496476.1">
    <property type="nucleotide sequence ID" value="NZ_CP048711.1"/>
</dbReference>
<evidence type="ECO:0000313" key="5">
    <source>
        <dbReference type="Proteomes" id="UP000477680"/>
    </source>
</evidence>
<dbReference type="InterPro" id="IPR035919">
    <property type="entry name" value="EAL_sf"/>
</dbReference>
<dbReference type="PANTHER" id="PTHR33121">
    <property type="entry name" value="CYCLIC DI-GMP PHOSPHODIESTERASE PDEF"/>
    <property type="match status" value="1"/>
</dbReference>
<dbReference type="EMBL" id="CP048711">
    <property type="protein sequence ID" value="QIB67048.1"/>
    <property type="molecule type" value="Genomic_DNA"/>
</dbReference>
<feature type="domain" description="EAL" evidence="3">
    <location>
        <begin position="148"/>
        <end position="400"/>
    </location>
</feature>
<dbReference type="SUPFAM" id="SSF52172">
    <property type="entry name" value="CheY-like"/>
    <property type="match status" value="1"/>
</dbReference>
<dbReference type="InterPro" id="IPR001633">
    <property type="entry name" value="EAL_dom"/>
</dbReference>
<proteinExistence type="predicted"/>
<dbReference type="Pfam" id="PF00072">
    <property type="entry name" value="Response_reg"/>
    <property type="match status" value="1"/>
</dbReference>
<dbReference type="SMART" id="SM00052">
    <property type="entry name" value="EAL"/>
    <property type="match status" value="1"/>
</dbReference>
<feature type="modified residue" description="4-aspartylphosphate" evidence="1">
    <location>
        <position position="58"/>
    </location>
</feature>
<dbReference type="Gene3D" id="3.40.50.2300">
    <property type="match status" value="1"/>
</dbReference>
<keyword evidence="1" id="KW-0597">Phosphoprotein</keyword>
<dbReference type="AlphaFoldDB" id="A0A6C0U542"/>
<evidence type="ECO:0000256" key="1">
    <source>
        <dbReference type="PROSITE-ProRule" id="PRU00169"/>
    </source>
</evidence>
<evidence type="ECO:0000259" key="2">
    <source>
        <dbReference type="PROSITE" id="PS50110"/>
    </source>
</evidence>
<dbReference type="SUPFAM" id="SSF141868">
    <property type="entry name" value="EAL domain-like"/>
    <property type="match status" value="1"/>
</dbReference>
<dbReference type="InterPro" id="IPR001789">
    <property type="entry name" value="Sig_transdc_resp-reg_receiver"/>
</dbReference>
<dbReference type="PANTHER" id="PTHR33121:SF71">
    <property type="entry name" value="OXYGEN SENSOR PROTEIN DOSP"/>
    <property type="match status" value="1"/>
</dbReference>
<dbReference type="PROSITE" id="PS50110">
    <property type="entry name" value="RESPONSE_REGULATORY"/>
    <property type="match status" value="1"/>
</dbReference>
<keyword evidence="5" id="KW-1185">Reference proteome</keyword>
<dbReference type="InterPro" id="IPR011006">
    <property type="entry name" value="CheY-like_superfamily"/>
</dbReference>
<evidence type="ECO:0000313" key="4">
    <source>
        <dbReference type="EMBL" id="QIB67048.1"/>
    </source>
</evidence>
<evidence type="ECO:0000259" key="3">
    <source>
        <dbReference type="PROSITE" id="PS50883"/>
    </source>
</evidence>
<name>A0A6C0U542_9GAMM</name>
<feature type="domain" description="Response regulatory" evidence="2">
    <location>
        <begin position="9"/>
        <end position="128"/>
    </location>
</feature>
<reference evidence="4 5" key="1">
    <citation type="submission" date="2020-02" db="EMBL/GenBank/DDBJ databases">
        <title>Genome sequencing for Kineobactrum sp. M2.</title>
        <authorList>
            <person name="Park S.-J."/>
        </authorList>
    </citation>
    <scope>NUCLEOTIDE SEQUENCE [LARGE SCALE GENOMIC DNA]</scope>
    <source>
        <strain evidence="4 5">M2</strain>
    </source>
</reference>
<accession>A0A6C0U542</accession>
<dbReference type="CDD" id="cd01948">
    <property type="entry name" value="EAL"/>
    <property type="match status" value="1"/>
</dbReference>
<dbReference type="Gene3D" id="3.20.20.450">
    <property type="entry name" value="EAL domain"/>
    <property type="match status" value="1"/>
</dbReference>